<sequence>MMGNTSYKRLRKNDPINSRLIEQAYGSDIDHYKIEHGYPIINDLIPAVKNWVQVGKTNNEERKGFRL</sequence>
<dbReference type="STRING" id="29341.RSJ17_03455"/>
<dbReference type="Proteomes" id="UP000031366">
    <property type="component" value="Unassembled WGS sequence"/>
</dbReference>
<keyword evidence="2" id="KW-1185">Reference proteome</keyword>
<dbReference type="AlphaFoldDB" id="A0A0C1RC66"/>
<evidence type="ECO:0000313" key="1">
    <source>
        <dbReference type="EMBL" id="KIE47956.1"/>
    </source>
</evidence>
<accession>A0A0C1RC66</accession>
<name>A0A0C1RC66_9CLOT</name>
<protein>
    <submittedName>
        <fullName evidence="1">Uncharacterized protein</fullName>
    </submittedName>
</protein>
<evidence type="ECO:0000313" key="2">
    <source>
        <dbReference type="Proteomes" id="UP000031366"/>
    </source>
</evidence>
<comment type="caution">
    <text evidence="1">The sequence shown here is derived from an EMBL/GenBank/DDBJ whole genome shotgun (WGS) entry which is preliminary data.</text>
</comment>
<organism evidence="1 2">
    <name type="scientific">Clostridium argentinense CDC 2741</name>
    <dbReference type="NCBI Taxonomy" id="1418104"/>
    <lineage>
        <taxon>Bacteria</taxon>
        <taxon>Bacillati</taxon>
        <taxon>Bacillota</taxon>
        <taxon>Clostridia</taxon>
        <taxon>Eubacteriales</taxon>
        <taxon>Clostridiaceae</taxon>
        <taxon>Clostridium</taxon>
    </lineage>
</organism>
<gene>
    <name evidence="1" type="ORF">U732_3479</name>
</gene>
<reference evidence="1 2" key="1">
    <citation type="journal article" date="2015" name="Infect. Genet. Evol.">
        <title>Genomic sequences of six botulinum neurotoxin-producing strains representing three clostridial species illustrate the mobility and diversity of botulinum neurotoxin genes.</title>
        <authorList>
            <person name="Smith T.J."/>
            <person name="Hill K.K."/>
            <person name="Xie G."/>
            <person name="Foley B.T."/>
            <person name="Williamson C.H."/>
            <person name="Foster J.T."/>
            <person name="Johnson S.L."/>
            <person name="Chertkov O."/>
            <person name="Teshima H."/>
            <person name="Gibbons H.S."/>
            <person name="Johnsky L.A."/>
            <person name="Karavis M.A."/>
            <person name="Smith L.A."/>
        </authorList>
    </citation>
    <scope>NUCLEOTIDE SEQUENCE [LARGE SCALE GENOMIC DNA]</scope>
    <source>
        <strain evidence="1 2">CDC 2741</strain>
    </source>
</reference>
<dbReference type="EMBL" id="AYSO01000013">
    <property type="protein sequence ID" value="KIE47956.1"/>
    <property type="molecule type" value="Genomic_DNA"/>
</dbReference>
<proteinExistence type="predicted"/>